<protein>
    <submittedName>
        <fullName evidence="2">Uncharacterized protein</fullName>
    </submittedName>
</protein>
<evidence type="ECO:0000256" key="1">
    <source>
        <dbReference type="SAM" id="MobiDB-lite"/>
    </source>
</evidence>
<reference evidence="2" key="1">
    <citation type="submission" date="2023-03" db="UniProtKB">
        <authorList>
            <consortium name="EnsemblPlants"/>
        </authorList>
    </citation>
    <scope>IDENTIFICATION</scope>
</reference>
<evidence type="ECO:0000313" key="2">
    <source>
        <dbReference type="EnsemblPlants" id="MELO3C028397.2.1"/>
    </source>
</evidence>
<dbReference type="EnsemblPlants" id="MELO3C028397.2.1">
    <property type="protein sequence ID" value="MELO3C028397.2.1"/>
    <property type="gene ID" value="MELO3C028397.2"/>
</dbReference>
<sequence>PVPSRAASAQAEPRLPKPSRVCPSRAGPVFFQPSRQDQFGSI</sequence>
<organism evidence="2">
    <name type="scientific">Cucumis melo</name>
    <name type="common">Muskmelon</name>
    <dbReference type="NCBI Taxonomy" id="3656"/>
    <lineage>
        <taxon>Eukaryota</taxon>
        <taxon>Viridiplantae</taxon>
        <taxon>Streptophyta</taxon>
        <taxon>Embryophyta</taxon>
        <taxon>Tracheophyta</taxon>
        <taxon>Spermatophyta</taxon>
        <taxon>Magnoliopsida</taxon>
        <taxon>eudicotyledons</taxon>
        <taxon>Gunneridae</taxon>
        <taxon>Pentapetalae</taxon>
        <taxon>rosids</taxon>
        <taxon>fabids</taxon>
        <taxon>Cucurbitales</taxon>
        <taxon>Cucurbitaceae</taxon>
        <taxon>Benincaseae</taxon>
        <taxon>Cucumis</taxon>
    </lineage>
</organism>
<name>A0A9I9E438_CUCME</name>
<feature type="compositionally biased region" description="Polar residues" evidence="1">
    <location>
        <begin position="33"/>
        <end position="42"/>
    </location>
</feature>
<proteinExistence type="predicted"/>
<dbReference type="Gramene" id="MELO3C028397.2.1">
    <property type="protein sequence ID" value="MELO3C028397.2.1"/>
    <property type="gene ID" value="MELO3C028397.2"/>
</dbReference>
<dbReference type="AlphaFoldDB" id="A0A9I9E438"/>
<accession>A0A9I9E438</accession>
<feature type="region of interest" description="Disordered" evidence="1">
    <location>
        <begin position="1"/>
        <end position="42"/>
    </location>
</feature>